<dbReference type="EMBL" id="CM045766">
    <property type="protein sequence ID" value="KAI8002814.1"/>
    <property type="molecule type" value="Genomic_DNA"/>
</dbReference>
<organism evidence="1 2">
    <name type="scientific">Camellia lanceoleosa</name>
    <dbReference type="NCBI Taxonomy" id="1840588"/>
    <lineage>
        <taxon>Eukaryota</taxon>
        <taxon>Viridiplantae</taxon>
        <taxon>Streptophyta</taxon>
        <taxon>Embryophyta</taxon>
        <taxon>Tracheophyta</taxon>
        <taxon>Spermatophyta</taxon>
        <taxon>Magnoliopsida</taxon>
        <taxon>eudicotyledons</taxon>
        <taxon>Gunneridae</taxon>
        <taxon>Pentapetalae</taxon>
        <taxon>asterids</taxon>
        <taxon>Ericales</taxon>
        <taxon>Theaceae</taxon>
        <taxon>Camellia</taxon>
    </lineage>
</organism>
<sequence>MSFTMELRAFASHLKFWCFSLLLLVDWKCPRQMRNEGVAICCSLCLNQDICWLHIEVDSKVLVDFLNDTFRSPWFLIYDMVLMQLHQLLSGSG</sequence>
<proteinExistence type="predicted"/>
<dbReference type="Proteomes" id="UP001060215">
    <property type="component" value="Chromosome 9"/>
</dbReference>
<protein>
    <submittedName>
        <fullName evidence="1">Uncharacterized protein</fullName>
    </submittedName>
</protein>
<evidence type="ECO:0000313" key="2">
    <source>
        <dbReference type="Proteomes" id="UP001060215"/>
    </source>
</evidence>
<accession>A0ACC0GQC9</accession>
<evidence type="ECO:0000313" key="1">
    <source>
        <dbReference type="EMBL" id="KAI8002814.1"/>
    </source>
</evidence>
<keyword evidence="2" id="KW-1185">Reference proteome</keyword>
<name>A0ACC0GQC9_9ERIC</name>
<reference evidence="1 2" key="1">
    <citation type="journal article" date="2022" name="Plant J.">
        <title>Chromosome-level genome of Camellia lanceoleosa provides a valuable resource for understanding genome evolution and self-incompatibility.</title>
        <authorList>
            <person name="Gong W."/>
            <person name="Xiao S."/>
            <person name="Wang L."/>
            <person name="Liao Z."/>
            <person name="Chang Y."/>
            <person name="Mo W."/>
            <person name="Hu G."/>
            <person name="Li W."/>
            <person name="Zhao G."/>
            <person name="Zhu H."/>
            <person name="Hu X."/>
            <person name="Ji K."/>
            <person name="Xiang X."/>
            <person name="Song Q."/>
            <person name="Yuan D."/>
            <person name="Jin S."/>
            <person name="Zhang L."/>
        </authorList>
    </citation>
    <scope>NUCLEOTIDE SEQUENCE [LARGE SCALE GENOMIC DNA]</scope>
    <source>
        <strain evidence="1">SQ_2022a</strain>
    </source>
</reference>
<comment type="caution">
    <text evidence="1">The sequence shown here is derived from an EMBL/GenBank/DDBJ whole genome shotgun (WGS) entry which is preliminary data.</text>
</comment>
<gene>
    <name evidence="1" type="ORF">LOK49_LG08G02811</name>
</gene>